<sequence length="208" mass="23790">MKSFPTFAIDDCAPGWIRRKTESLYNGQYIQLENIHYRTPGRPDEDIIWTVARRKNAVIVAPQTSDGKFLMVRQERLPIQRTLWEFPAGQIDDTENKDSPAVIIETAHRELHEETHHHIDSESGELIPCGFYFSSQGFTDEHAYLFLARNVVKDDTVEGGLGEESECIHEARAFSLEEIRQMIADNVIIDANTLALFARMTAMRLIDP</sequence>
<comment type="similarity">
    <text evidence="3">Belongs to the Nudix hydrolase family. NudK subfamily.</text>
</comment>
<name>A0A6B3L4L2_9BACT</name>
<dbReference type="RefSeq" id="WP_164364109.1">
    <property type="nucleotide sequence ID" value="NZ_CP066776.1"/>
</dbReference>
<comment type="cofactor">
    <cofactor evidence="2">
        <name>Mg(2+)</name>
        <dbReference type="ChEBI" id="CHEBI:18420"/>
    </cofactor>
</comment>
<dbReference type="Gene3D" id="3.90.79.10">
    <property type="entry name" value="Nucleoside Triphosphate Pyrophosphohydrolase"/>
    <property type="match status" value="1"/>
</dbReference>
<dbReference type="CDD" id="cd03424">
    <property type="entry name" value="NUDIX_ADPRase_Nudt5_UGPPase_Nudt14"/>
    <property type="match status" value="1"/>
</dbReference>
<evidence type="ECO:0000256" key="1">
    <source>
        <dbReference type="ARBA" id="ARBA00000847"/>
    </source>
</evidence>
<dbReference type="KEGG" id="soa:G3M56_005050"/>
<gene>
    <name evidence="9" type="ORF">G3M56_005050</name>
</gene>
<comment type="catalytic activity">
    <reaction evidence="1">
        <text>GDP-alpha-D-mannose + H2O = alpha-D-mannose 1-phosphate + GMP + 2 H(+)</text>
        <dbReference type="Rhea" id="RHEA:27978"/>
        <dbReference type="ChEBI" id="CHEBI:15377"/>
        <dbReference type="ChEBI" id="CHEBI:15378"/>
        <dbReference type="ChEBI" id="CHEBI:57527"/>
        <dbReference type="ChEBI" id="CHEBI:58115"/>
        <dbReference type="ChEBI" id="CHEBI:58409"/>
    </reaction>
</comment>
<evidence type="ECO:0000256" key="2">
    <source>
        <dbReference type="ARBA" id="ARBA00001946"/>
    </source>
</evidence>
<evidence type="ECO:0000259" key="8">
    <source>
        <dbReference type="PROSITE" id="PS51462"/>
    </source>
</evidence>
<dbReference type="PROSITE" id="PS51462">
    <property type="entry name" value="NUDIX"/>
    <property type="match status" value="1"/>
</dbReference>
<proteinExistence type="inferred from homology"/>
<dbReference type="SUPFAM" id="SSF55811">
    <property type="entry name" value="Nudix"/>
    <property type="match status" value="1"/>
</dbReference>
<organism evidence="9 10">
    <name type="scientific">Sulfuriroseicoccus oceanibius</name>
    <dbReference type="NCBI Taxonomy" id="2707525"/>
    <lineage>
        <taxon>Bacteria</taxon>
        <taxon>Pseudomonadati</taxon>
        <taxon>Verrucomicrobiota</taxon>
        <taxon>Verrucomicrobiia</taxon>
        <taxon>Verrucomicrobiales</taxon>
        <taxon>Verrucomicrobiaceae</taxon>
        <taxon>Sulfuriroseicoccus</taxon>
    </lineage>
</organism>
<dbReference type="PANTHER" id="PTHR11839:SF18">
    <property type="entry name" value="NUDIX HYDROLASE DOMAIN-CONTAINING PROTEIN"/>
    <property type="match status" value="1"/>
</dbReference>
<dbReference type="AlphaFoldDB" id="A0A6B3L4L2"/>
<accession>A0A6B3L4L2</accession>
<dbReference type="GO" id="GO:0016787">
    <property type="term" value="F:hydrolase activity"/>
    <property type="evidence" value="ECO:0007669"/>
    <property type="project" value="UniProtKB-KW"/>
</dbReference>
<keyword evidence="10" id="KW-1185">Reference proteome</keyword>
<dbReference type="EMBL" id="CP066776">
    <property type="protein sequence ID" value="QQL45950.1"/>
    <property type="molecule type" value="Genomic_DNA"/>
</dbReference>
<evidence type="ECO:0000313" key="10">
    <source>
        <dbReference type="Proteomes" id="UP000475117"/>
    </source>
</evidence>
<keyword evidence="5 9" id="KW-0378">Hydrolase</keyword>
<feature type="domain" description="Nudix hydrolase" evidence="8">
    <location>
        <begin position="52"/>
        <end position="196"/>
    </location>
</feature>
<evidence type="ECO:0000256" key="3">
    <source>
        <dbReference type="ARBA" id="ARBA00007275"/>
    </source>
</evidence>
<protein>
    <recommendedName>
        <fullName evidence="4">GDP-mannose pyrophosphatase</fullName>
    </recommendedName>
    <alternativeName>
        <fullName evidence="6">GDP-mannose hydrolase</fullName>
    </alternativeName>
    <alternativeName>
        <fullName evidence="7">GDPMK</fullName>
    </alternativeName>
</protein>
<evidence type="ECO:0000256" key="5">
    <source>
        <dbReference type="ARBA" id="ARBA00022801"/>
    </source>
</evidence>
<dbReference type="GO" id="GO:0006753">
    <property type="term" value="P:nucleoside phosphate metabolic process"/>
    <property type="evidence" value="ECO:0007669"/>
    <property type="project" value="TreeGrafter"/>
</dbReference>
<dbReference type="InterPro" id="IPR000086">
    <property type="entry name" value="NUDIX_hydrolase_dom"/>
</dbReference>
<dbReference type="Proteomes" id="UP000475117">
    <property type="component" value="Chromosome"/>
</dbReference>
<evidence type="ECO:0000256" key="7">
    <source>
        <dbReference type="ARBA" id="ARBA00032272"/>
    </source>
</evidence>
<dbReference type="Pfam" id="PF00293">
    <property type="entry name" value="NUDIX"/>
    <property type="match status" value="1"/>
</dbReference>
<dbReference type="InterPro" id="IPR015797">
    <property type="entry name" value="NUDIX_hydrolase-like_dom_sf"/>
</dbReference>
<evidence type="ECO:0000256" key="6">
    <source>
        <dbReference type="ARBA" id="ARBA00032162"/>
    </source>
</evidence>
<dbReference type="PANTHER" id="PTHR11839">
    <property type="entry name" value="UDP/ADP-SUGAR PYROPHOSPHATASE"/>
    <property type="match status" value="1"/>
</dbReference>
<reference evidence="9 10" key="1">
    <citation type="submission" date="2020-12" db="EMBL/GenBank/DDBJ databases">
        <title>Sulforoseuscoccus oceanibium gen. nov., sp. nov., a representative of the phylum Verrucomicrobia with special cytoplasmic membrane, and proposal of Sulforoseuscoccusaceae fam. nov.</title>
        <authorList>
            <person name="Xi F."/>
        </authorList>
    </citation>
    <scope>NUCLEOTIDE SEQUENCE [LARGE SCALE GENOMIC DNA]</scope>
    <source>
        <strain evidence="9 10">T37</strain>
    </source>
</reference>
<evidence type="ECO:0000313" key="9">
    <source>
        <dbReference type="EMBL" id="QQL45950.1"/>
    </source>
</evidence>
<evidence type="ECO:0000256" key="4">
    <source>
        <dbReference type="ARBA" id="ARBA00016377"/>
    </source>
</evidence>
<dbReference type="GO" id="GO:0019693">
    <property type="term" value="P:ribose phosphate metabolic process"/>
    <property type="evidence" value="ECO:0007669"/>
    <property type="project" value="TreeGrafter"/>
</dbReference>